<feature type="region of interest" description="Disordered" evidence="1">
    <location>
        <begin position="38"/>
        <end position="58"/>
    </location>
</feature>
<dbReference type="InterPro" id="IPR035924">
    <property type="entry name" value="FlaG-like_sf"/>
</dbReference>
<dbReference type="PANTHER" id="PTHR37166:SF1">
    <property type="entry name" value="PROTEIN FLAG"/>
    <property type="match status" value="1"/>
</dbReference>
<protein>
    <submittedName>
        <fullName evidence="2">Flagellar protein FlaG</fullName>
    </submittedName>
</protein>
<keyword evidence="2" id="KW-0966">Cell projection</keyword>
<keyword evidence="3" id="KW-1185">Reference proteome</keyword>
<dbReference type="Pfam" id="PF03646">
    <property type="entry name" value="FlaG"/>
    <property type="match status" value="1"/>
</dbReference>
<dbReference type="EMBL" id="QGGT01000002">
    <property type="protein sequence ID" value="PWK35559.1"/>
    <property type="molecule type" value="Genomic_DNA"/>
</dbReference>
<evidence type="ECO:0000256" key="1">
    <source>
        <dbReference type="SAM" id="MobiDB-lite"/>
    </source>
</evidence>
<dbReference type="SUPFAM" id="SSF160214">
    <property type="entry name" value="FlaG-like"/>
    <property type="match status" value="1"/>
</dbReference>
<dbReference type="InterPro" id="IPR005186">
    <property type="entry name" value="FlaG"/>
</dbReference>
<organism evidence="2 3">
    <name type="scientific">Cupriavidus plantarum</name>
    <dbReference type="NCBI Taxonomy" id="942865"/>
    <lineage>
        <taxon>Bacteria</taxon>
        <taxon>Pseudomonadati</taxon>
        <taxon>Pseudomonadota</taxon>
        <taxon>Betaproteobacteria</taxon>
        <taxon>Burkholderiales</taxon>
        <taxon>Burkholderiaceae</taxon>
        <taxon>Cupriavidus</taxon>
    </lineage>
</organism>
<evidence type="ECO:0000313" key="2">
    <source>
        <dbReference type="EMBL" id="PWK35559.1"/>
    </source>
</evidence>
<dbReference type="AlphaFoldDB" id="A0A316EWN2"/>
<evidence type="ECO:0000313" key="3">
    <source>
        <dbReference type="Proteomes" id="UP000245754"/>
    </source>
</evidence>
<name>A0A316EWN2_9BURK</name>
<dbReference type="PANTHER" id="PTHR37166">
    <property type="entry name" value="PROTEIN FLAG"/>
    <property type="match status" value="1"/>
</dbReference>
<comment type="caution">
    <text evidence="2">The sequence shown here is derived from an EMBL/GenBank/DDBJ whole genome shotgun (WGS) entry which is preliminary data.</text>
</comment>
<dbReference type="Gene3D" id="3.30.160.170">
    <property type="entry name" value="FlaG-like"/>
    <property type="match status" value="1"/>
</dbReference>
<keyword evidence="2" id="KW-0282">Flagellum</keyword>
<dbReference type="Proteomes" id="UP000245754">
    <property type="component" value="Unassembled WGS sequence"/>
</dbReference>
<dbReference type="RefSeq" id="WP_109583591.1">
    <property type="nucleotide sequence ID" value="NZ_QGGT01000002.1"/>
</dbReference>
<accession>A0A316EWN2</accession>
<keyword evidence="2" id="KW-0969">Cilium</keyword>
<gene>
    <name evidence="2" type="ORF">C7419_102837</name>
</gene>
<proteinExistence type="predicted"/>
<sequence>MALPTTVSIAAAQHVAQSSAAGIAPATAGAIKAPGEAIPAADSAKGSSTRDSHADPDTAGAVQELVDVLKTTSIGLRFEIDDKTHRVITKVIDKDTGELIRQMPTEEVLRVARAIDKLQGLFVSHAV</sequence>
<reference evidence="2 3" key="1">
    <citation type="submission" date="2018-05" db="EMBL/GenBank/DDBJ databases">
        <title>Genomic Encyclopedia of Type Strains, Phase IV (KMG-V): Genome sequencing to study the core and pangenomes of soil and plant-associated prokaryotes.</title>
        <authorList>
            <person name="Whitman W."/>
        </authorList>
    </citation>
    <scope>NUCLEOTIDE SEQUENCE [LARGE SCALE GENOMIC DNA]</scope>
    <source>
        <strain evidence="2 3">SLV-132</strain>
    </source>
</reference>